<evidence type="ECO:0000259" key="5">
    <source>
        <dbReference type="Pfam" id="PF00496"/>
    </source>
</evidence>
<organism evidence="6 7">
    <name type="scientific">Roseovarius marisflavi</name>
    <dbReference type="NCBI Taxonomy" id="1054996"/>
    <lineage>
        <taxon>Bacteria</taxon>
        <taxon>Pseudomonadati</taxon>
        <taxon>Pseudomonadota</taxon>
        <taxon>Alphaproteobacteria</taxon>
        <taxon>Rhodobacterales</taxon>
        <taxon>Roseobacteraceae</taxon>
        <taxon>Roseovarius</taxon>
    </lineage>
</organism>
<dbReference type="PANTHER" id="PTHR30290">
    <property type="entry name" value="PERIPLASMIC BINDING COMPONENT OF ABC TRANSPORTER"/>
    <property type="match status" value="1"/>
</dbReference>
<dbReference type="PANTHER" id="PTHR30290:SF10">
    <property type="entry name" value="PERIPLASMIC OLIGOPEPTIDE-BINDING PROTEIN-RELATED"/>
    <property type="match status" value="1"/>
</dbReference>
<evidence type="ECO:0000256" key="2">
    <source>
        <dbReference type="ARBA" id="ARBA00005695"/>
    </source>
</evidence>
<dbReference type="Gene3D" id="3.10.105.10">
    <property type="entry name" value="Dipeptide-binding Protein, Domain 3"/>
    <property type="match status" value="1"/>
</dbReference>
<keyword evidence="7" id="KW-1185">Reference proteome</keyword>
<dbReference type="AlphaFoldDB" id="A0A1M6ZM67"/>
<dbReference type="InterPro" id="IPR000914">
    <property type="entry name" value="SBP_5_dom"/>
</dbReference>
<dbReference type="GO" id="GO:0015833">
    <property type="term" value="P:peptide transport"/>
    <property type="evidence" value="ECO:0007669"/>
    <property type="project" value="TreeGrafter"/>
</dbReference>
<dbReference type="SUPFAM" id="SSF53850">
    <property type="entry name" value="Periplasmic binding protein-like II"/>
    <property type="match status" value="1"/>
</dbReference>
<dbReference type="EMBL" id="FRBN01000010">
    <property type="protein sequence ID" value="SHL31618.1"/>
    <property type="molecule type" value="Genomic_DNA"/>
</dbReference>
<proteinExistence type="inferred from homology"/>
<dbReference type="CDD" id="cd08503">
    <property type="entry name" value="PBP2_NikA_DppA_OppA_like_17"/>
    <property type="match status" value="1"/>
</dbReference>
<accession>A0A1M6ZM67</accession>
<dbReference type="InterPro" id="IPR030678">
    <property type="entry name" value="Peptide/Ni-bd"/>
</dbReference>
<evidence type="ECO:0000256" key="4">
    <source>
        <dbReference type="ARBA" id="ARBA00022729"/>
    </source>
</evidence>
<gene>
    <name evidence="6" type="ORF">SAMN05444414_110113</name>
</gene>
<evidence type="ECO:0000256" key="1">
    <source>
        <dbReference type="ARBA" id="ARBA00004418"/>
    </source>
</evidence>
<dbReference type="STRING" id="1054996.SAMN05444414_110113"/>
<dbReference type="Proteomes" id="UP000184191">
    <property type="component" value="Unassembled WGS sequence"/>
</dbReference>
<keyword evidence="3" id="KW-0813">Transport</keyword>
<name>A0A1M6ZM67_9RHOB</name>
<reference evidence="7" key="1">
    <citation type="submission" date="2016-11" db="EMBL/GenBank/DDBJ databases">
        <authorList>
            <person name="Varghese N."/>
            <person name="Submissions S."/>
        </authorList>
    </citation>
    <scope>NUCLEOTIDE SEQUENCE [LARGE SCALE GENOMIC DNA]</scope>
    <source>
        <strain evidence="7">DSM 29327</strain>
    </source>
</reference>
<dbReference type="PIRSF" id="PIRSF002741">
    <property type="entry name" value="MppA"/>
    <property type="match status" value="1"/>
</dbReference>
<feature type="domain" description="Solute-binding protein family 5" evidence="5">
    <location>
        <begin position="104"/>
        <end position="447"/>
    </location>
</feature>
<evidence type="ECO:0000256" key="3">
    <source>
        <dbReference type="ARBA" id="ARBA00022448"/>
    </source>
</evidence>
<comment type="subcellular location">
    <subcellularLocation>
        <location evidence="1">Periplasm</location>
    </subcellularLocation>
</comment>
<dbReference type="GO" id="GO:1904680">
    <property type="term" value="F:peptide transmembrane transporter activity"/>
    <property type="evidence" value="ECO:0007669"/>
    <property type="project" value="TreeGrafter"/>
</dbReference>
<dbReference type="GO" id="GO:0043190">
    <property type="term" value="C:ATP-binding cassette (ABC) transporter complex"/>
    <property type="evidence" value="ECO:0007669"/>
    <property type="project" value="InterPro"/>
</dbReference>
<dbReference type="Gene3D" id="3.40.190.10">
    <property type="entry name" value="Periplasmic binding protein-like II"/>
    <property type="match status" value="1"/>
</dbReference>
<dbReference type="InterPro" id="IPR039424">
    <property type="entry name" value="SBP_5"/>
</dbReference>
<evidence type="ECO:0000313" key="6">
    <source>
        <dbReference type="EMBL" id="SHL31618.1"/>
    </source>
</evidence>
<keyword evidence="4" id="KW-0732">Signal</keyword>
<dbReference type="Pfam" id="PF00496">
    <property type="entry name" value="SBP_bac_5"/>
    <property type="match status" value="1"/>
</dbReference>
<comment type="similarity">
    <text evidence="2">Belongs to the bacterial solute-binding protein 5 family.</text>
</comment>
<protein>
    <submittedName>
        <fullName evidence="6">Peptide/nickel transport system substrate-binding protein</fullName>
    </submittedName>
</protein>
<dbReference type="GO" id="GO:0030288">
    <property type="term" value="C:outer membrane-bounded periplasmic space"/>
    <property type="evidence" value="ECO:0007669"/>
    <property type="project" value="UniProtKB-ARBA"/>
</dbReference>
<evidence type="ECO:0000313" key="7">
    <source>
        <dbReference type="Proteomes" id="UP000184191"/>
    </source>
</evidence>
<sequence length="529" mass="58455">MLHLNRDTAYAFKGLIFRALFVTNGQPIQRETEMRPLVLATLASALLMAGGSFAGADPTGTFRHAHNVGFGAHSSLDPASKGRVLQIIEKIQSRLVRPGRGGKPASDLAMRWEPDETGTIWTFHLRDNVRFHDGSALDADDVVYSLKRVIDPDQGSPARAAVKMIETVEALDRLTVRMTLASTFADLPLQLMDPRLRIIPDGSGESVAQSGIGTGPFRVEKFDPDGITILTANEEYWEGPPALARIEVIGVPDAQARLQAFLSGQLDMERGIVPILRRALDRSLRYQLLEIPTGNWMGLIFRTDVPPFDDPRVRLAMRLSVDRNEMLKLALDGGGVVSCDTPVAPNDQYRADMTCPRDVERARALLAEAGYPDGVDIEVNVSSLDQSWPLMGVTFQDQAADAGIRVKLVNAAADGYWSNVWMKKDAFTTSWGERPADQALNEAFHSTAKWNESHYHNAEFDALLAKARAELDFTKRRALYVAAQEKLRETSGSLIPFHVTQLVVLSNRVTHFDPVPNDALRWHLVSVAD</sequence>